<gene>
    <name evidence="1" type="ORF">DFR37_10586</name>
</gene>
<name>A0A366HAM0_9BURK</name>
<organism evidence="1 2">
    <name type="scientific">Eoetvoesiella caeni</name>
    <dbReference type="NCBI Taxonomy" id="645616"/>
    <lineage>
        <taxon>Bacteria</taxon>
        <taxon>Pseudomonadati</taxon>
        <taxon>Pseudomonadota</taxon>
        <taxon>Betaproteobacteria</taxon>
        <taxon>Burkholderiales</taxon>
        <taxon>Alcaligenaceae</taxon>
        <taxon>Eoetvoesiella</taxon>
    </lineage>
</organism>
<keyword evidence="2" id="KW-1185">Reference proteome</keyword>
<reference evidence="1 2" key="1">
    <citation type="submission" date="2018-06" db="EMBL/GenBank/DDBJ databases">
        <title>Genomic Encyclopedia of Type Strains, Phase IV (KMG-IV): sequencing the most valuable type-strain genomes for metagenomic binning, comparative biology and taxonomic classification.</title>
        <authorList>
            <person name="Goeker M."/>
        </authorList>
    </citation>
    <scope>NUCLEOTIDE SEQUENCE [LARGE SCALE GENOMIC DNA]</scope>
    <source>
        <strain evidence="1 2">DSM 25520</strain>
    </source>
</reference>
<dbReference type="AlphaFoldDB" id="A0A366HAM0"/>
<proteinExistence type="predicted"/>
<evidence type="ECO:0000313" key="1">
    <source>
        <dbReference type="EMBL" id="RBP39294.1"/>
    </source>
</evidence>
<protein>
    <submittedName>
        <fullName evidence="1">Uncharacterized protein</fullName>
    </submittedName>
</protein>
<comment type="caution">
    <text evidence="1">The sequence shown here is derived from an EMBL/GenBank/DDBJ whole genome shotgun (WGS) entry which is preliminary data.</text>
</comment>
<dbReference type="EMBL" id="QNRQ01000005">
    <property type="protein sequence ID" value="RBP39294.1"/>
    <property type="molecule type" value="Genomic_DNA"/>
</dbReference>
<dbReference type="OrthoDB" id="9115108at2"/>
<dbReference type="RefSeq" id="WP_113933266.1">
    <property type="nucleotide sequence ID" value="NZ_JACCEU010000003.1"/>
</dbReference>
<evidence type="ECO:0000313" key="2">
    <source>
        <dbReference type="Proteomes" id="UP000253628"/>
    </source>
</evidence>
<accession>A0A366HAM0</accession>
<sequence length="210" mass="23618">MTLAHDNDGLFETAHNALLFAFNFSNEQYDRPLMNRYADDPVSYVSKELSGMDGAGQAGIIMSRLMGLPPLYQYIIFAKYAPQVIKCDCDRACCRGYRDNRLWLAAISEISSTALREALSGCISHRVLRDGIVKKLFERKKAKHKIVLSDLAERCGVPQRTALDQSAKIRRWYHGANATKNHEAIQGHVQRAELLAENLFESCGIVKVLD</sequence>
<dbReference type="Proteomes" id="UP000253628">
    <property type="component" value="Unassembled WGS sequence"/>
</dbReference>